<dbReference type="PROSITE" id="PS50949">
    <property type="entry name" value="HTH_GNTR"/>
    <property type="match status" value="1"/>
</dbReference>
<dbReference type="InterPro" id="IPR036390">
    <property type="entry name" value="WH_DNA-bd_sf"/>
</dbReference>
<dbReference type="SMART" id="SM00345">
    <property type="entry name" value="HTH_GNTR"/>
    <property type="match status" value="1"/>
</dbReference>
<evidence type="ECO:0000313" key="6">
    <source>
        <dbReference type="EMBL" id="MFC6868380.1"/>
    </source>
</evidence>
<protein>
    <submittedName>
        <fullName evidence="6">Winged helix-turn-helix domain-containing protein</fullName>
    </submittedName>
</protein>
<gene>
    <name evidence="6" type="ORF">ACFQGD_14645</name>
</gene>
<keyword evidence="7" id="KW-1185">Reference proteome</keyword>
<feature type="domain" description="HTH gntR-type" evidence="5">
    <location>
        <begin position="8"/>
        <end position="76"/>
    </location>
</feature>
<dbReference type="InterPro" id="IPR000524">
    <property type="entry name" value="Tscrpt_reg_HTH_GntR"/>
</dbReference>
<sequence>MDTGKVGMPSYERVAESIRERIRSGDLKPDDKLPGNRDLAEQYNVALGTAQKALRALQDSGWVTATPSVGVFVNEPPDEAAEAATLESVVRQVAELRATVDDLAQRVQRVENGNRPD</sequence>
<evidence type="ECO:0000259" key="5">
    <source>
        <dbReference type="PROSITE" id="PS50949"/>
    </source>
</evidence>
<dbReference type="Proteomes" id="UP001596337">
    <property type="component" value="Unassembled WGS sequence"/>
</dbReference>
<dbReference type="PANTHER" id="PTHR44846:SF17">
    <property type="entry name" value="GNTR-FAMILY TRANSCRIPTIONAL REGULATOR"/>
    <property type="match status" value="1"/>
</dbReference>
<dbReference type="SUPFAM" id="SSF46785">
    <property type="entry name" value="Winged helix' DNA-binding domain"/>
    <property type="match status" value="1"/>
</dbReference>
<keyword evidence="4" id="KW-0175">Coiled coil</keyword>
<keyword evidence="3" id="KW-0804">Transcription</keyword>
<name>A0ABW2C1W7_9PSEU</name>
<dbReference type="Gene3D" id="1.10.10.10">
    <property type="entry name" value="Winged helix-like DNA-binding domain superfamily/Winged helix DNA-binding domain"/>
    <property type="match status" value="1"/>
</dbReference>
<dbReference type="InterPro" id="IPR050679">
    <property type="entry name" value="Bact_HTH_transcr_reg"/>
</dbReference>
<organism evidence="6 7">
    <name type="scientific">Haloechinothrix salitolerans</name>
    <dbReference type="NCBI Taxonomy" id="926830"/>
    <lineage>
        <taxon>Bacteria</taxon>
        <taxon>Bacillati</taxon>
        <taxon>Actinomycetota</taxon>
        <taxon>Actinomycetes</taxon>
        <taxon>Pseudonocardiales</taxon>
        <taxon>Pseudonocardiaceae</taxon>
        <taxon>Haloechinothrix</taxon>
    </lineage>
</organism>
<evidence type="ECO:0000313" key="7">
    <source>
        <dbReference type="Proteomes" id="UP001596337"/>
    </source>
</evidence>
<dbReference type="EMBL" id="JBHSXX010000001">
    <property type="protein sequence ID" value="MFC6868380.1"/>
    <property type="molecule type" value="Genomic_DNA"/>
</dbReference>
<dbReference type="CDD" id="cd07377">
    <property type="entry name" value="WHTH_GntR"/>
    <property type="match status" value="1"/>
</dbReference>
<keyword evidence="2" id="KW-0238">DNA-binding</keyword>
<accession>A0ABW2C1W7</accession>
<keyword evidence="1" id="KW-0805">Transcription regulation</keyword>
<dbReference type="PANTHER" id="PTHR44846">
    <property type="entry name" value="MANNOSYL-D-GLYCERATE TRANSPORT/METABOLISM SYSTEM REPRESSOR MNGR-RELATED"/>
    <property type="match status" value="1"/>
</dbReference>
<dbReference type="RefSeq" id="WP_345398522.1">
    <property type="nucleotide sequence ID" value="NZ_BAABLA010000028.1"/>
</dbReference>
<dbReference type="InterPro" id="IPR036388">
    <property type="entry name" value="WH-like_DNA-bd_sf"/>
</dbReference>
<evidence type="ECO:0000256" key="2">
    <source>
        <dbReference type="ARBA" id="ARBA00023125"/>
    </source>
</evidence>
<proteinExistence type="predicted"/>
<feature type="coiled-coil region" evidence="4">
    <location>
        <begin position="86"/>
        <end position="113"/>
    </location>
</feature>
<evidence type="ECO:0000256" key="4">
    <source>
        <dbReference type="SAM" id="Coils"/>
    </source>
</evidence>
<dbReference type="Pfam" id="PF00392">
    <property type="entry name" value="GntR"/>
    <property type="match status" value="1"/>
</dbReference>
<reference evidence="7" key="1">
    <citation type="journal article" date="2019" name="Int. J. Syst. Evol. Microbiol.">
        <title>The Global Catalogue of Microorganisms (GCM) 10K type strain sequencing project: providing services to taxonomists for standard genome sequencing and annotation.</title>
        <authorList>
            <consortium name="The Broad Institute Genomics Platform"/>
            <consortium name="The Broad Institute Genome Sequencing Center for Infectious Disease"/>
            <person name="Wu L."/>
            <person name="Ma J."/>
        </authorList>
    </citation>
    <scope>NUCLEOTIDE SEQUENCE [LARGE SCALE GENOMIC DNA]</scope>
    <source>
        <strain evidence="7">KCTC 32255</strain>
    </source>
</reference>
<comment type="caution">
    <text evidence="6">The sequence shown here is derived from an EMBL/GenBank/DDBJ whole genome shotgun (WGS) entry which is preliminary data.</text>
</comment>
<evidence type="ECO:0000256" key="1">
    <source>
        <dbReference type="ARBA" id="ARBA00023015"/>
    </source>
</evidence>
<evidence type="ECO:0000256" key="3">
    <source>
        <dbReference type="ARBA" id="ARBA00023163"/>
    </source>
</evidence>